<name>A0A975GQ96_9BACT</name>
<accession>A0A975GQ96</accession>
<reference evidence="2" key="1">
    <citation type="journal article" date="2021" name="Microb. Physiol.">
        <title>Proteogenomic Insights into the Physiology of Marine, Sulfate-Reducing, Filamentous Desulfonema limicola and Desulfonema magnum.</title>
        <authorList>
            <person name="Schnaars V."/>
            <person name="Wohlbrand L."/>
            <person name="Scheve S."/>
            <person name="Hinrichs C."/>
            <person name="Reinhardt R."/>
            <person name="Rabus R."/>
        </authorList>
    </citation>
    <scope>NUCLEOTIDE SEQUENCE</scope>
    <source>
        <strain evidence="2">4be13</strain>
    </source>
</reference>
<gene>
    <name evidence="2" type="ORF">dnm_057090</name>
</gene>
<evidence type="ECO:0000256" key="1">
    <source>
        <dbReference type="SAM" id="Phobius"/>
    </source>
</evidence>
<keyword evidence="1" id="KW-1133">Transmembrane helix</keyword>
<dbReference type="EMBL" id="CP061800">
    <property type="protein sequence ID" value="QTA89652.1"/>
    <property type="molecule type" value="Genomic_DNA"/>
</dbReference>
<evidence type="ECO:0000313" key="3">
    <source>
        <dbReference type="Proteomes" id="UP000663722"/>
    </source>
</evidence>
<dbReference type="KEGG" id="dmm:dnm_057090"/>
<evidence type="ECO:0000313" key="2">
    <source>
        <dbReference type="EMBL" id="QTA89652.1"/>
    </source>
</evidence>
<dbReference type="AlphaFoldDB" id="A0A975GQ96"/>
<organism evidence="2 3">
    <name type="scientific">Desulfonema magnum</name>
    <dbReference type="NCBI Taxonomy" id="45655"/>
    <lineage>
        <taxon>Bacteria</taxon>
        <taxon>Pseudomonadati</taxon>
        <taxon>Thermodesulfobacteriota</taxon>
        <taxon>Desulfobacteria</taxon>
        <taxon>Desulfobacterales</taxon>
        <taxon>Desulfococcaceae</taxon>
        <taxon>Desulfonema</taxon>
    </lineage>
</organism>
<keyword evidence="1" id="KW-0812">Transmembrane</keyword>
<protein>
    <submittedName>
        <fullName evidence="2">Uncharacterized protein</fullName>
    </submittedName>
</protein>
<feature type="transmembrane region" description="Helical" evidence="1">
    <location>
        <begin position="50"/>
        <end position="70"/>
    </location>
</feature>
<keyword evidence="1" id="KW-0472">Membrane</keyword>
<sequence length="71" mass="8161">MVSKYLSKSFLYIFLSPDGGGTRLFPPRTAGPSEKKSRVSQPLGKMYKKFLFSYLVSAEFLFFLDFHGVIW</sequence>
<proteinExistence type="predicted"/>
<dbReference type="Proteomes" id="UP000663722">
    <property type="component" value="Chromosome"/>
</dbReference>
<keyword evidence="3" id="KW-1185">Reference proteome</keyword>